<protein>
    <recommendedName>
        <fullName evidence="5">Peptidase A2 domain-containing protein</fullName>
    </recommendedName>
</protein>
<evidence type="ECO:0000313" key="6">
    <source>
        <dbReference type="EMBL" id="AIY43130.1"/>
    </source>
</evidence>
<proteinExistence type="inferred from homology"/>
<keyword evidence="3" id="KW-0064">Aspartyl protease</keyword>
<dbReference type="AlphaFoldDB" id="A0A0A1FHG5"/>
<dbReference type="CDD" id="cd05483">
    <property type="entry name" value="retropepsin_like_bacteria"/>
    <property type="match status" value="1"/>
</dbReference>
<dbReference type="PANTHER" id="PTHR12917">
    <property type="entry name" value="ASPARTYL PROTEASE DDI-RELATED"/>
    <property type="match status" value="1"/>
</dbReference>
<evidence type="ECO:0000256" key="1">
    <source>
        <dbReference type="ARBA" id="ARBA00009136"/>
    </source>
</evidence>
<dbReference type="STRING" id="279058.LT85_3972"/>
<dbReference type="PROSITE" id="PS00141">
    <property type="entry name" value="ASP_PROTEASE"/>
    <property type="match status" value="1"/>
</dbReference>
<dbReference type="InterPro" id="IPR001969">
    <property type="entry name" value="Aspartic_peptidase_AS"/>
</dbReference>
<dbReference type="InterPro" id="IPR034122">
    <property type="entry name" value="Retropepsin-like_bacterial"/>
</dbReference>
<organism evidence="6 7">
    <name type="scientific">Collimonas arenae</name>
    <dbReference type="NCBI Taxonomy" id="279058"/>
    <lineage>
        <taxon>Bacteria</taxon>
        <taxon>Pseudomonadati</taxon>
        <taxon>Pseudomonadota</taxon>
        <taxon>Betaproteobacteria</taxon>
        <taxon>Burkholderiales</taxon>
        <taxon>Oxalobacteraceae</taxon>
        <taxon>Collimonas</taxon>
    </lineage>
</organism>
<dbReference type="PANTHER" id="PTHR12917:SF1">
    <property type="entry name" value="AT13091P"/>
    <property type="match status" value="1"/>
</dbReference>
<name>A0A0A1FHG5_9BURK</name>
<evidence type="ECO:0000256" key="3">
    <source>
        <dbReference type="ARBA" id="ARBA00022750"/>
    </source>
</evidence>
<reference evidence="7" key="1">
    <citation type="journal article" date="2014" name="Soil Biol. Biochem.">
        <title>Structure and function of bacterial communities in ageing soils: Insights from the Mendocino ecological staircase.</title>
        <authorList>
            <person name="Uroz S."/>
            <person name="Tech J.J."/>
            <person name="Sawaya N.A."/>
            <person name="Frey-Klett P."/>
            <person name="Leveau J.H.J."/>
        </authorList>
    </citation>
    <scope>NUCLEOTIDE SEQUENCE [LARGE SCALE GENOMIC DNA]</scope>
    <source>
        <strain evidence="7">Cal35</strain>
    </source>
</reference>
<keyword evidence="7" id="KW-1185">Reference proteome</keyword>
<dbReference type="EMBL" id="CP009962">
    <property type="protein sequence ID" value="AIY43130.1"/>
    <property type="molecule type" value="Genomic_DNA"/>
</dbReference>
<evidence type="ECO:0000256" key="4">
    <source>
        <dbReference type="ARBA" id="ARBA00022801"/>
    </source>
</evidence>
<keyword evidence="4" id="KW-0378">Hydrolase</keyword>
<feature type="domain" description="Peptidase A2" evidence="5">
    <location>
        <begin position="141"/>
        <end position="154"/>
    </location>
</feature>
<evidence type="ECO:0000256" key="2">
    <source>
        <dbReference type="ARBA" id="ARBA00022670"/>
    </source>
</evidence>
<evidence type="ECO:0000313" key="7">
    <source>
        <dbReference type="Proteomes" id="UP000030302"/>
    </source>
</evidence>
<comment type="similarity">
    <text evidence="1">Belongs to the DDI1 family.</text>
</comment>
<dbReference type="GO" id="GO:0004190">
    <property type="term" value="F:aspartic-type endopeptidase activity"/>
    <property type="evidence" value="ECO:0007669"/>
    <property type="project" value="UniProtKB-KW"/>
</dbReference>
<dbReference type="GO" id="GO:0006508">
    <property type="term" value="P:proteolysis"/>
    <property type="evidence" value="ECO:0007669"/>
    <property type="project" value="UniProtKB-KW"/>
</dbReference>
<accession>A0A0A1FHG5</accession>
<dbReference type="InterPro" id="IPR021109">
    <property type="entry name" value="Peptidase_aspartic_dom_sf"/>
</dbReference>
<dbReference type="Gene3D" id="2.40.70.10">
    <property type="entry name" value="Acid Proteases"/>
    <property type="match status" value="2"/>
</dbReference>
<dbReference type="Pfam" id="PF13650">
    <property type="entry name" value="Asp_protease_2"/>
    <property type="match status" value="2"/>
</dbReference>
<keyword evidence="2" id="KW-0645">Protease</keyword>
<dbReference type="SUPFAM" id="SSF50630">
    <property type="entry name" value="Acid proteases"/>
    <property type="match status" value="2"/>
</dbReference>
<dbReference type="InterPro" id="IPR001995">
    <property type="entry name" value="Peptidase_A2_cat"/>
</dbReference>
<evidence type="ECO:0000259" key="5">
    <source>
        <dbReference type="PROSITE" id="PS50175"/>
    </source>
</evidence>
<gene>
    <name evidence="6" type="ORF">LT85_3972</name>
</gene>
<sequence>MMIDSGSQRTQITRQEAEKLGLTLSHSNSYSIGTGGESVLYTTRLDDFSFGKLAWQRVHLGVLWDLDKSLNYGALIGADILFHQDVELAMGNRQIKFFEPNACDQSFLAYWDENALSTPMHAMSSDDLRQVITVEVNGQKMRALIDTGASTSVIDLAAAARAGITPQSPEVVALGSGAGIGKHRSQMWQARFQSFSIGEEKIDHPTISIMDIYGAARADSNHVAATDTMLYDQPEMLLGADFLRAHRLLFALSQKRLYFSYLGGQVFGTSHQLQVSEQTASH</sequence>
<dbReference type="PROSITE" id="PS50175">
    <property type="entry name" value="ASP_PROT_RETROV"/>
    <property type="match status" value="1"/>
</dbReference>
<dbReference type="HOGENOM" id="CLU_985930_0_0_4"/>
<dbReference type="KEGG" id="care:LT85_3972"/>
<dbReference type="Proteomes" id="UP000030302">
    <property type="component" value="Chromosome"/>
</dbReference>